<keyword evidence="4" id="KW-1185">Reference proteome</keyword>
<proteinExistence type="predicted"/>
<dbReference type="Pfam" id="PF00781">
    <property type="entry name" value="DAGK_cat"/>
    <property type="match status" value="1"/>
</dbReference>
<dbReference type="RefSeq" id="WP_381738126.1">
    <property type="nucleotide sequence ID" value="NZ_JBHSDP010000009.1"/>
</dbReference>
<dbReference type="InterPro" id="IPR001206">
    <property type="entry name" value="Diacylglycerol_kinase_cat_dom"/>
</dbReference>
<name>A0ABV8TBU8_9ACTN</name>
<dbReference type="SUPFAM" id="SSF111331">
    <property type="entry name" value="NAD kinase/diacylglycerol kinase-like"/>
    <property type="match status" value="1"/>
</dbReference>
<keyword evidence="3" id="KW-0808">Transferase</keyword>
<dbReference type="InterPro" id="IPR017438">
    <property type="entry name" value="ATP-NAD_kinase_N"/>
</dbReference>
<dbReference type="Gene3D" id="3.40.50.10330">
    <property type="entry name" value="Probable inorganic polyphosphate/atp-NAD kinase, domain 1"/>
    <property type="match status" value="1"/>
</dbReference>
<dbReference type="Gene3D" id="2.60.200.40">
    <property type="match status" value="1"/>
</dbReference>
<evidence type="ECO:0000313" key="4">
    <source>
        <dbReference type="Proteomes" id="UP001595824"/>
    </source>
</evidence>
<dbReference type="EC" id="2.7.1.-" evidence="3"/>
<organism evidence="3 4">
    <name type="scientific">Streptomyces andamanensis</name>
    <dbReference type="NCBI Taxonomy" id="1565035"/>
    <lineage>
        <taxon>Bacteria</taxon>
        <taxon>Bacillati</taxon>
        <taxon>Actinomycetota</taxon>
        <taxon>Actinomycetes</taxon>
        <taxon>Kitasatosporales</taxon>
        <taxon>Streptomycetaceae</taxon>
        <taxon>Streptomyces</taxon>
    </lineage>
</organism>
<feature type="region of interest" description="Disordered" evidence="1">
    <location>
        <begin position="1"/>
        <end position="28"/>
    </location>
</feature>
<protein>
    <submittedName>
        <fullName evidence="3">Diacylglycerol/lipid kinase family protein</fullName>
        <ecNumber evidence="3">2.7.1.-</ecNumber>
    </submittedName>
</protein>
<dbReference type="EMBL" id="JBHSDP010000009">
    <property type="protein sequence ID" value="MFC4328078.1"/>
    <property type="molecule type" value="Genomic_DNA"/>
</dbReference>
<keyword evidence="3" id="KW-0418">Kinase</keyword>
<dbReference type="PROSITE" id="PS50146">
    <property type="entry name" value="DAGK"/>
    <property type="match status" value="1"/>
</dbReference>
<dbReference type="GO" id="GO:0016301">
    <property type="term" value="F:kinase activity"/>
    <property type="evidence" value="ECO:0007669"/>
    <property type="project" value="UniProtKB-KW"/>
</dbReference>
<evidence type="ECO:0000259" key="2">
    <source>
        <dbReference type="PROSITE" id="PS50146"/>
    </source>
</evidence>
<accession>A0ABV8TBU8</accession>
<gene>
    <name evidence="3" type="ORF">ACFPC0_09570</name>
</gene>
<dbReference type="InterPro" id="IPR016064">
    <property type="entry name" value="NAD/diacylglycerol_kinase_sf"/>
</dbReference>
<sequence length="323" mass="33433">MAAERRGRPAPTGRADPSRVRPLPGGAGLRVVANPAATGAERALAELRSLLPRARPVTVRSPDVLPAALEAAARSAAEAGGALGVVGGDGSVNAAARAALRHGLPLAVFPGGARDHFAGAAGLRSVSVAAAAVQEGRGAAVDVALIGTPGAHRPPRVFLNTFALGAYADLVRLRELVRRRCGRRAATALALPLASGTARPFTLRLDGTPRRLWLLFAGNGVYRQHSLHALPTRERLSDGLLDVRLLDADAGQRHGRPAALLAEAVDAPHALVLPEQHVVPRLRLTGLRGLTYAYDGETATAPDALTLTAAPAALLLYRPVPAE</sequence>
<evidence type="ECO:0000256" key="1">
    <source>
        <dbReference type="SAM" id="MobiDB-lite"/>
    </source>
</evidence>
<reference evidence="4" key="1">
    <citation type="journal article" date="2019" name="Int. J. Syst. Evol. Microbiol.">
        <title>The Global Catalogue of Microorganisms (GCM) 10K type strain sequencing project: providing services to taxonomists for standard genome sequencing and annotation.</title>
        <authorList>
            <consortium name="The Broad Institute Genomics Platform"/>
            <consortium name="The Broad Institute Genome Sequencing Center for Infectious Disease"/>
            <person name="Wu L."/>
            <person name="Ma J."/>
        </authorList>
    </citation>
    <scope>NUCLEOTIDE SEQUENCE [LARGE SCALE GENOMIC DNA]</scope>
    <source>
        <strain evidence="4">PCU 347</strain>
    </source>
</reference>
<comment type="caution">
    <text evidence="3">The sequence shown here is derived from an EMBL/GenBank/DDBJ whole genome shotgun (WGS) entry which is preliminary data.</text>
</comment>
<evidence type="ECO:0000313" key="3">
    <source>
        <dbReference type="EMBL" id="MFC4328078.1"/>
    </source>
</evidence>
<feature type="domain" description="DAGKc" evidence="2">
    <location>
        <begin position="24"/>
        <end position="150"/>
    </location>
</feature>
<dbReference type="Proteomes" id="UP001595824">
    <property type="component" value="Unassembled WGS sequence"/>
</dbReference>